<dbReference type="Proteomes" id="UP000243579">
    <property type="component" value="Unassembled WGS sequence"/>
</dbReference>
<accession>A0A1V9YJW4</accession>
<dbReference type="GO" id="GO:0006508">
    <property type="term" value="P:proteolysis"/>
    <property type="evidence" value="ECO:0007669"/>
    <property type="project" value="InterPro"/>
</dbReference>
<dbReference type="SUPFAM" id="SSF54001">
    <property type="entry name" value="Cysteine proteinases"/>
    <property type="match status" value="1"/>
</dbReference>
<dbReference type="EMBL" id="JNBR01001543">
    <property type="protein sequence ID" value="OQR86002.1"/>
    <property type="molecule type" value="Genomic_DNA"/>
</dbReference>
<organism evidence="2 3">
    <name type="scientific">Achlya hypogyna</name>
    <name type="common">Oomycete</name>
    <name type="synonym">Protoachlya hypogyna</name>
    <dbReference type="NCBI Taxonomy" id="1202772"/>
    <lineage>
        <taxon>Eukaryota</taxon>
        <taxon>Sar</taxon>
        <taxon>Stramenopiles</taxon>
        <taxon>Oomycota</taxon>
        <taxon>Saprolegniomycetes</taxon>
        <taxon>Saprolegniales</taxon>
        <taxon>Achlyaceae</taxon>
        <taxon>Achlya</taxon>
    </lineage>
</organism>
<dbReference type="AlphaFoldDB" id="A0A1V9YJW4"/>
<dbReference type="InterPro" id="IPR038765">
    <property type="entry name" value="Papain-like_cys_pep_sf"/>
</dbReference>
<evidence type="ECO:0000259" key="1">
    <source>
        <dbReference type="Pfam" id="PF00112"/>
    </source>
</evidence>
<dbReference type="OrthoDB" id="190265at2759"/>
<gene>
    <name evidence="2" type="ORF">ACHHYP_20521</name>
</gene>
<proteinExistence type="predicted"/>
<dbReference type="STRING" id="1202772.A0A1V9YJW4"/>
<feature type="domain" description="Peptidase C1A papain C-terminal" evidence="1">
    <location>
        <begin position="3"/>
        <end position="68"/>
    </location>
</feature>
<sequence>MGEKQIERAIARQPIALFLNSSSEAFQYYKGGILSGECVRWMDHVVTGVGYGVDELPYFKIKNSWAAAFALPTSEWL</sequence>
<reference evidence="2 3" key="1">
    <citation type="journal article" date="2014" name="Genome Biol. Evol.">
        <title>The secreted proteins of Achlya hypogyna and Thraustotheca clavata identify the ancestral oomycete secretome and reveal gene acquisitions by horizontal gene transfer.</title>
        <authorList>
            <person name="Misner I."/>
            <person name="Blouin N."/>
            <person name="Leonard G."/>
            <person name="Richards T.A."/>
            <person name="Lane C.E."/>
        </authorList>
    </citation>
    <scope>NUCLEOTIDE SEQUENCE [LARGE SCALE GENOMIC DNA]</scope>
    <source>
        <strain evidence="2 3">ATCC 48635</strain>
    </source>
</reference>
<evidence type="ECO:0000313" key="2">
    <source>
        <dbReference type="EMBL" id="OQR86002.1"/>
    </source>
</evidence>
<keyword evidence="3" id="KW-1185">Reference proteome</keyword>
<dbReference type="InterPro" id="IPR000668">
    <property type="entry name" value="Peptidase_C1A_C"/>
</dbReference>
<dbReference type="Gene3D" id="3.90.70.10">
    <property type="entry name" value="Cysteine proteinases"/>
    <property type="match status" value="1"/>
</dbReference>
<evidence type="ECO:0000313" key="3">
    <source>
        <dbReference type="Proteomes" id="UP000243579"/>
    </source>
</evidence>
<dbReference type="Pfam" id="PF00112">
    <property type="entry name" value="Peptidase_C1"/>
    <property type="match status" value="1"/>
</dbReference>
<protein>
    <recommendedName>
        <fullName evidence="1">Peptidase C1A papain C-terminal domain-containing protein</fullName>
    </recommendedName>
</protein>
<comment type="caution">
    <text evidence="2">The sequence shown here is derived from an EMBL/GenBank/DDBJ whole genome shotgun (WGS) entry which is preliminary data.</text>
</comment>
<name>A0A1V9YJW4_ACHHY</name>
<dbReference type="GO" id="GO:0008234">
    <property type="term" value="F:cysteine-type peptidase activity"/>
    <property type="evidence" value="ECO:0007669"/>
    <property type="project" value="InterPro"/>
</dbReference>